<keyword evidence="1" id="KW-1133">Transmembrane helix</keyword>
<evidence type="ECO:0000313" key="2">
    <source>
        <dbReference type="EMBL" id="TYS55271.1"/>
    </source>
</evidence>
<accession>A0A5D4RXZ5</accession>
<dbReference type="AlphaFoldDB" id="A0A5D4RXZ5"/>
<proteinExistence type="predicted"/>
<evidence type="ECO:0000313" key="3">
    <source>
        <dbReference type="Proteomes" id="UP000322997"/>
    </source>
</evidence>
<feature type="transmembrane region" description="Helical" evidence="1">
    <location>
        <begin position="106"/>
        <end position="127"/>
    </location>
</feature>
<feature type="transmembrane region" description="Helical" evidence="1">
    <location>
        <begin position="75"/>
        <end position="94"/>
    </location>
</feature>
<feature type="transmembrane region" description="Helical" evidence="1">
    <location>
        <begin position="216"/>
        <end position="241"/>
    </location>
</feature>
<feature type="transmembrane region" description="Helical" evidence="1">
    <location>
        <begin position="184"/>
        <end position="204"/>
    </location>
</feature>
<protein>
    <submittedName>
        <fullName evidence="2">Uncharacterized protein</fullName>
    </submittedName>
</protein>
<gene>
    <name evidence="2" type="ORF">FZC83_10035</name>
</gene>
<keyword evidence="1" id="KW-0812">Transmembrane</keyword>
<sequence length="269" mass="30768">MGSQTGAVTLMTKLPVEYYAVLRKPLESGRQSPKKLAEAFLLSVPIVWLLYLVTFSVAADSTNYPNVEKIRTTQFIMTVVVSILGIIFSFPSIYRKTGWLQYAYSVLLAQFTFTVYPFISAFFIMGQQENASREILIKLTYYAIILGILVLLVTSIRFSILLRKGAYKKGSSRDETRSKFENKSYIPIAIVASTGFVLIMQYAIRKIQFVSLEDAILTYLPLLICYVSVFVLPEQIVITYCKIRFKAFNYNSRGYLHDIEKIELKRKNV</sequence>
<feature type="transmembrane region" description="Helical" evidence="1">
    <location>
        <begin position="36"/>
        <end position="55"/>
    </location>
</feature>
<comment type="caution">
    <text evidence="2">The sequence shown here is derived from an EMBL/GenBank/DDBJ whole genome shotgun (WGS) entry which is preliminary data.</text>
</comment>
<dbReference type="Proteomes" id="UP000322997">
    <property type="component" value="Unassembled WGS sequence"/>
</dbReference>
<evidence type="ECO:0000256" key="1">
    <source>
        <dbReference type="SAM" id="Phobius"/>
    </source>
</evidence>
<reference evidence="2 3" key="1">
    <citation type="submission" date="2019-08" db="EMBL/GenBank/DDBJ databases">
        <title>Bacillus genomes from the desert of Cuatro Cienegas, Coahuila.</title>
        <authorList>
            <person name="Olmedo-Alvarez G."/>
        </authorList>
    </citation>
    <scope>NUCLEOTIDE SEQUENCE [LARGE SCALE GENOMIC DNA]</scope>
    <source>
        <strain evidence="2 3">CH108_3D</strain>
    </source>
</reference>
<dbReference type="EMBL" id="VTEQ01000002">
    <property type="protein sequence ID" value="TYS55271.1"/>
    <property type="molecule type" value="Genomic_DNA"/>
</dbReference>
<dbReference type="RefSeq" id="WP_056534411.1">
    <property type="nucleotide sequence ID" value="NZ_JBNILK010000003.1"/>
</dbReference>
<name>A0A5D4RXZ5_9BACI</name>
<feature type="transmembrane region" description="Helical" evidence="1">
    <location>
        <begin position="139"/>
        <end position="163"/>
    </location>
</feature>
<organism evidence="2 3">
    <name type="scientific">Rossellomorea marisflavi</name>
    <dbReference type="NCBI Taxonomy" id="189381"/>
    <lineage>
        <taxon>Bacteria</taxon>
        <taxon>Bacillati</taxon>
        <taxon>Bacillota</taxon>
        <taxon>Bacilli</taxon>
        <taxon>Bacillales</taxon>
        <taxon>Bacillaceae</taxon>
        <taxon>Rossellomorea</taxon>
    </lineage>
</organism>
<keyword evidence="1" id="KW-0472">Membrane</keyword>